<evidence type="ECO:0000313" key="2">
    <source>
        <dbReference type="Proteomes" id="UP000325081"/>
    </source>
</evidence>
<keyword evidence="2" id="KW-1185">Reference proteome</keyword>
<keyword evidence="1" id="KW-0808">Transferase</keyword>
<comment type="caution">
    <text evidence="1">The sequence shown here is derived from an EMBL/GenBank/DDBJ whole genome shotgun (WGS) entry which is preliminary data.</text>
</comment>
<dbReference type="GO" id="GO:0016740">
    <property type="term" value="F:transferase activity"/>
    <property type="evidence" value="ECO:0007669"/>
    <property type="project" value="UniProtKB-KW"/>
</dbReference>
<proteinExistence type="predicted"/>
<gene>
    <name evidence="1" type="ORF">STAS_24124</name>
</gene>
<dbReference type="AlphaFoldDB" id="A0A5A7QP85"/>
<reference evidence="2" key="1">
    <citation type="journal article" date="2019" name="Curr. Biol.">
        <title>Genome Sequence of Striga asiatica Provides Insight into the Evolution of Plant Parasitism.</title>
        <authorList>
            <person name="Yoshida S."/>
            <person name="Kim S."/>
            <person name="Wafula E.K."/>
            <person name="Tanskanen J."/>
            <person name="Kim Y.M."/>
            <person name="Honaas L."/>
            <person name="Yang Z."/>
            <person name="Spallek T."/>
            <person name="Conn C.E."/>
            <person name="Ichihashi Y."/>
            <person name="Cheong K."/>
            <person name="Cui S."/>
            <person name="Der J.P."/>
            <person name="Gundlach H."/>
            <person name="Jiao Y."/>
            <person name="Hori C."/>
            <person name="Ishida J.K."/>
            <person name="Kasahara H."/>
            <person name="Kiba T."/>
            <person name="Kim M.S."/>
            <person name="Koo N."/>
            <person name="Laohavisit A."/>
            <person name="Lee Y.H."/>
            <person name="Lumba S."/>
            <person name="McCourt P."/>
            <person name="Mortimer J.C."/>
            <person name="Mutuku J.M."/>
            <person name="Nomura T."/>
            <person name="Sasaki-Sekimoto Y."/>
            <person name="Seto Y."/>
            <person name="Wang Y."/>
            <person name="Wakatake T."/>
            <person name="Sakakibara H."/>
            <person name="Demura T."/>
            <person name="Yamaguchi S."/>
            <person name="Yoneyama K."/>
            <person name="Manabe R.I."/>
            <person name="Nelson D.C."/>
            <person name="Schulman A.H."/>
            <person name="Timko M.P."/>
            <person name="dePamphilis C.W."/>
            <person name="Choi D."/>
            <person name="Shirasu K."/>
        </authorList>
    </citation>
    <scope>NUCLEOTIDE SEQUENCE [LARGE SCALE GENOMIC DNA]</scope>
    <source>
        <strain evidence="2">cv. UVA1</strain>
    </source>
</reference>
<protein>
    <submittedName>
        <fullName evidence="1">Pyridoxal phosphate (PLP)-dependent transferasessuperfamily protein</fullName>
    </submittedName>
</protein>
<sequence>MDTYITRQFNRINFSTIKLKFVSVPCFLVLLDQEVVEALDILKLAVECGPENGGNTNCVLVNHLDRLLRVHHIVPVPELHFLELDFKVAGELLPADLDIGPSHDARPANIMASDDPTVPTPTAASLSPRGALKRCAIMFTQRFWFSQNVDR</sequence>
<dbReference type="EMBL" id="BKCP01007737">
    <property type="protein sequence ID" value="GER47054.1"/>
    <property type="molecule type" value="Genomic_DNA"/>
</dbReference>
<organism evidence="1 2">
    <name type="scientific">Striga asiatica</name>
    <name type="common">Asiatic witchweed</name>
    <name type="synonym">Buchnera asiatica</name>
    <dbReference type="NCBI Taxonomy" id="4170"/>
    <lineage>
        <taxon>Eukaryota</taxon>
        <taxon>Viridiplantae</taxon>
        <taxon>Streptophyta</taxon>
        <taxon>Embryophyta</taxon>
        <taxon>Tracheophyta</taxon>
        <taxon>Spermatophyta</taxon>
        <taxon>Magnoliopsida</taxon>
        <taxon>eudicotyledons</taxon>
        <taxon>Gunneridae</taxon>
        <taxon>Pentapetalae</taxon>
        <taxon>asterids</taxon>
        <taxon>lamiids</taxon>
        <taxon>Lamiales</taxon>
        <taxon>Orobanchaceae</taxon>
        <taxon>Buchnereae</taxon>
        <taxon>Striga</taxon>
    </lineage>
</organism>
<accession>A0A5A7QP85</accession>
<evidence type="ECO:0000313" key="1">
    <source>
        <dbReference type="EMBL" id="GER47054.1"/>
    </source>
</evidence>
<dbReference type="Proteomes" id="UP000325081">
    <property type="component" value="Unassembled WGS sequence"/>
</dbReference>
<name>A0A5A7QP85_STRAF</name>